<dbReference type="Proteomes" id="UP000464658">
    <property type="component" value="Chromosome"/>
</dbReference>
<organism evidence="1 2">
    <name type="scientific">Bacillus safensis</name>
    <dbReference type="NCBI Taxonomy" id="561879"/>
    <lineage>
        <taxon>Bacteria</taxon>
        <taxon>Bacillati</taxon>
        <taxon>Bacillota</taxon>
        <taxon>Bacilli</taxon>
        <taxon>Bacillales</taxon>
        <taxon>Bacillaceae</taxon>
        <taxon>Bacillus</taxon>
    </lineage>
</organism>
<gene>
    <name evidence="1" type="ORF">BsIDN1_17290</name>
</gene>
<dbReference type="EMBL" id="AP021906">
    <property type="protein sequence ID" value="BBP88111.1"/>
    <property type="molecule type" value="Genomic_DNA"/>
</dbReference>
<evidence type="ECO:0000313" key="2">
    <source>
        <dbReference type="Proteomes" id="UP000464658"/>
    </source>
</evidence>
<accession>A0A5S9M597</accession>
<name>A0A5S9M597_BACIA</name>
<dbReference type="AlphaFoldDB" id="A0A5S9M597"/>
<protein>
    <submittedName>
        <fullName evidence="1">Uncharacterized protein</fullName>
    </submittedName>
</protein>
<evidence type="ECO:0000313" key="1">
    <source>
        <dbReference type="EMBL" id="BBP88111.1"/>
    </source>
</evidence>
<reference evidence="1 2" key="1">
    <citation type="submission" date="2019-12" db="EMBL/GenBank/DDBJ databases">
        <title>Full genome sequence of a Bacillus safensis strain isolated from commercially available natto in Indonesia.</title>
        <authorList>
            <person name="Yoshida M."/>
            <person name="Uomi M."/>
            <person name="Waturangi D."/>
            <person name="Ekaputri J.J."/>
            <person name="Setiamarga D.H.E."/>
        </authorList>
    </citation>
    <scope>NUCLEOTIDE SEQUENCE [LARGE SCALE GENOMIC DNA]</scope>
    <source>
        <strain evidence="1 2">IDN1</strain>
    </source>
</reference>
<sequence length="67" mass="7791">MVFAIPREGKTYVGTTDTVYKKQLEHPRMTKADRDYVIQAIQYMFPDLNITKKRCRIQLGRSSSAHS</sequence>
<proteinExistence type="predicted"/>
<dbReference type="Gene3D" id="3.30.9.10">
    <property type="entry name" value="D-Amino Acid Oxidase, subunit A, domain 2"/>
    <property type="match status" value="1"/>
</dbReference>